<evidence type="ECO:0000259" key="19">
    <source>
        <dbReference type="PROSITE" id="PS50022"/>
    </source>
</evidence>
<keyword evidence="3" id="KW-1003">Cell membrane</keyword>
<evidence type="ECO:0000256" key="10">
    <source>
        <dbReference type="ARBA" id="ARBA00022989"/>
    </source>
</evidence>
<dbReference type="PROSITE" id="PS00239">
    <property type="entry name" value="RECEPTOR_TYR_KIN_II"/>
    <property type="match status" value="1"/>
</dbReference>
<dbReference type="EC" id="2.7.10.1" evidence="2"/>
<organism evidence="20 21">
    <name type="scientific">Branchiostoma belcheri</name>
    <name type="common">Amphioxus</name>
    <dbReference type="NCBI Taxonomy" id="7741"/>
    <lineage>
        <taxon>Eukaryota</taxon>
        <taxon>Metazoa</taxon>
        <taxon>Chordata</taxon>
        <taxon>Cephalochordata</taxon>
        <taxon>Leptocardii</taxon>
        <taxon>Amphioxiformes</taxon>
        <taxon>Branchiostomatidae</taxon>
        <taxon>Branchiostoma</taxon>
    </lineage>
</organism>
<reference evidence="21" key="1">
    <citation type="submission" date="2025-08" db="UniProtKB">
        <authorList>
            <consortium name="RefSeq"/>
        </authorList>
    </citation>
    <scope>IDENTIFICATION</scope>
    <source>
        <tissue evidence="21">Gonad</tissue>
    </source>
</reference>
<dbReference type="CDD" id="cd05051">
    <property type="entry name" value="PTKc_DDR"/>
    <property type="match status" value="1"/>
</dbReference>
<feature type="domain" description="Protein kinase" evidence="18">
    <location>
        <begin position="530"/>
        <end position="835"/>
    </location>
</feature>
<dbReference type="GeneID" id="109481457"/>
<evidence type="ECO:0000256" key="17">
    <source>
        <dbReference type="SAM" id="Phobius"/>
    </source>
</evidence>
<keyword evidence="13" id="KW-1015">Disulfide bond</keyword>
<dbReference type="Pfam" id="PF00754">
    <property type="entry name" value="F5_F8_type_C"/>
    <property type="match status" value="1"/>
</dbReference>
<keyword evidence="5 17" id="KW-0812">Transmembrane</keyword>
<dbReference type="InterPro" id="IPR002011">
    <property type="entry name" value="Tyr_kinase_rcpt_2_CS"/>
</dbReference>
<evidence type="ECO:0000256" key="2">
    <source>
        <dbReference type="ARBA" id="ARBA00011902"/>
    </source>
</evidence>
<dbReference type="FunFam" id="3.30.200.20:FF:000082">
    <property type="entry name" value="Epithelial discoidin domain-containing receptor 1"/>
    <property type="match status" value="1"/>
</dbReference>
<evidence type="ECO:0000256" key="16">
    <source>
        <dbReference type="ARBA" id="ARBA00051243"/>
    </source>
</evidence>
<dbReference type="InterPro" id="IPR020635">
    <property type="entry name" value="Tyr_kinase_cat_dom"/>
</dbReference>
<keyword evidence="8" id="KW-0418">Kinase</keyword>
<dbReference type="Gene3D" id="3.30.200.20">
    <property type="entry name" value="Phosphorylase Kinase, domain 1"/>
    <property type="match status" value="1"/>
</dbReference>
<dbReference type="GO" id="GO:0010976">
    <property type="term" value="P:positive regulation of neuron projection development"/>
    <property type="evidence" value="ECO:0007669"/>
    <property type="project" value="TreeGrafter"/>
</dbReference>
<keyword evidence="20" id="KW-1185">Reference proteome</keyword>
<evidence type="ECO:0000256" key="5">
    <source>
        <dbReference type="ARBA" id="ARBA00022692"/>
    </source>
</evidence>
<dbReference type="SUPFAM" id="SSF56112">
    <property type="entry name" value="Protein kinase-like (PK-like)"/>
    <property type="match status" value="1"/>
</dbReference>
<evidence type="ECO:0000256" key="4">
    <source>
        <dbReference type="ARBA" id="ARBA00022679"/>
    </source>
</evidence>
<dbReference type="InterPro" id="IPR011009">
    <property type="entry name" value="Kinase-like_dom_sf"/>
</dbReference>
<keyword evidence="4" id="KW-0808">Transferase</keyword>
<sequence length="994" mass="112851">MVTDESYEYLQVNMRTQRFVTIVAVQGRYDEGIGREFARRFRLEYSRDGKVWRRWKDRTGNELLEGNTDSMTPVLRDLDPPFIGNHIRFIPLSNDPGVPQTVCMRVEMYGCEWNDGLVSYSMPPGQSRGDVLVNDATYDGAKSATLVYSGLGQLTDGITGPDNFLLDASGMWTGYEWVGWKNTTKGTKPVEIVFEFENVRNFTTMKIHCNNFFLREAKVFDEATISFSIEGTYYSRTPIVYKHILDTNNYSARWVTINLNHNIGKFLKVRFTYADSWMLFSEVSFDSVTGNFSHLTDEEYVDPMLVTETVPLPIEIPNGEIVMDGSATSLTTVDPNGSDHTEVTTVDTSITEVDGQSGLPNVAIIVGILVAIIFVLMVVILLILWRHKRKTKAKPPKETRGFEQHIALNVCMPNGHNNQPSVRHANPSYHRIRPNDPEYQEPHNFLRKLPDLPALPAPVSQSRENSGDAVYAEPDFSLCAANPNVKIPHYAEAEIVNIQGVAGTNTYAVPNVNIDMYSTSTPPEFPRHNLHFQEKLGEGQFGEVHLCEAEGMREFVGGDFCLTHTKDKPVLVAVKMLRPDATKNARTDFFKEVKILARLRDPNIVRLLGVCTRDEPLCMIVEYMENGDLNQYLFKHEFEGAVPSASNAPMLGLGALLYMAAQIASGMKYLSSLNFVHRDLATRNCLVGPRHSVRIADFGMSRNLYCADYYRIQGRAVLPIRWMAWESILMGKFTSQSDIWAFGVTLWEILTLAKEQPYAHLSDEQVIENTGEFFKDEGRQELREKWRSLLSHACNIHSWGTSEVYHRCPHPPIPRRQTTRHTEWLKEDSPAHTALKEVVMEKALMKDLGQLTAFKHTGTIEVYHNLVLKYAPKRLRFSYLGMKARHQLAAMDHNENALNPPALDEDGEPQCRLVWSKRSSDWVVKFVTGPRTYNFRHQLMGDTVERLRSGRWKMGEAVLAAPPTIPRNIAPVEPPDKETAIAEFKSRFARFHTV</sequence>
<dbReference type="FunFam" id="1.10.510.10:FF:000053">
    <property type="entry name" value="Epithelial discoidin domain-containing receptor 1"/>
    <property type="match status" value="1"/>
</dbReference>
<dbReference type="InterPro" id="IPR048525">
    <property type="entry name" value="DDR1-2_DS-like"/>
</dbReference>
<gene>
    <name evidence="21" type="primary">LOC109481457</name>
</gene>
<dbReference type="InterPro" id="IPR008266">
    <property type="entry name" value="Tyr_kinase_AS"/>
</dbReference>
<keyword evidence="10 17" id="KW-1133">Transmembrane helix</keyword>
<dbReference type="Gene3D" id="2.60.120.1190">
    <property type="match status" value="1"/>
</dbReference>
<dbReference type="PROSITE" id="PS50022">
    <property type="entry name" value="FA58C_3"/>
    <property type="match status" value="1"/>
</dbReference>
<evidence type="ECO:0000259" key="18">
    <source>
        <dbReference type="PROSITE" id="PS50011"/>
    </source>
</evidence>
<dbReference type="RefSeq" id="XP_019639602.1">
    <property type="nucleotide sequence ID" value="XM_019784043.1"/>
</dbReference>
<accession>A0A6P5A8F6</accession>
<keyword evidence="6" id="KW-0732">Signal</keyword>
<dbReference type="GO" id="GO:0043235">
    <property type="term" value="C:receptor complex"/>
    <property type="evidence" value="ECO:0007669"/>
    <property type="project" value="TreeGrafter"/>
</dbReference>
<evidence type="ECO:0000313" key="20">
    <source>
        <dbReference type="Proteomes" id="UP000515135"/>
    </source>
</evidence>
<dbReference type="PANTHER" id="PTHR24416">
    <property type="entry name" value="TYROSINE-PROTEIN KINASE RECEPTOR"/>
    <property type="match status" value="1"/>
</dbReference>
<keyword evidence="7" id="KW-0547">Nucleotide-binding</keyword>
<feature type="domain" description="F5/8 type C" evidence="19">
    <location>
        <begin position="1"/>
        <end position="111"/>
    </location>
</feature>
<protein>
    <recommendedName>
        <fullName evidence="2">receptor protein-tyrosine kinase</fullName>
        <ecNumber evidence="2">2.7.10.1</ecNumber>
    </recommendedName>
</protein>
<dbReference type="KEGG" id="bbel:109481457"/>
<dbReference type="PRINTS" id="PR00109">
    <property type="entry name" value="TYRKINASE"/>
</dbReference>
<dbReference type="Gene3D" id="2.60.120.260">
    <property type="entry name" value="Galactose-binding domain-like"/>
    <property type="match status" value="1"/>
</dbReference>
<evidence type="ECO:0000256" key="1">
    <source>
        <dbReference type="ARBA" id="ARBA00004251"/>
    </source>
</evidence>
<evidence type="ECO:0000256" key="15">
    <source>
        <dbReference type="ARBA" id="ARBA00023180"/>
    </source>
</evidence>
<evidence type="ECO:0000256" key="9">
    <source>
        <dbReference type="ARBA" id="ARBA00022840"/>
    </source>
</evidence>
<feature type="transmembrane region" description="Helical" evidence="17">
    <location>
        <begin position="362"/>
        <end position="385"/>
    </location>
</feature>
<evidence type="ECO:0000256" key="11">
    <source>
        <dbReference type="ARBA" id="ARBA00023136"/>
    </source>
</evidence>
<dbReference type="SUPFAM" id="SSF49785">
    <property type="entry name" value="Galactose-binding domain-like"/>
    <property type="match status" value="1"/>
</dbReference>
<evidence type="ECO:0000256" key="14">
    <source>
        <dbReference type="ARBA" id="ARBA00023170"/>
    </source>
</evidence>
<name>A0A6P5A8F6_BRABE</name>
<dbReference type="OrthoDB" id="6071166at2759"/>
<dbReference type="InterPro" id="IPR000719">
    <property type="entry name" value="Prot_kinase_dom"/>
</dbReference>
<evidence type="ECO:0000256" key="7">
    <source>
        <dbReference type="ARBA" id="ARBA00022741"/>
    </source>
</evidence>
<dbReference type="GO" id="GO:0005518">
    <property type="term" value="F:collagen binding"/>
    <property type="evidence" value="ECO:0007669"/>
    <property type="project" value="TreeGrafter"/>
</dbReference>
<dbReference type="Proteomes" id="UP000515135">
    <property type="component" value="Unplaced"/>
</dbReference>
<dbReference type="InterPro" id="IPR008979">
    <property type="entry name" value="Galactose-bd-like_sf"/>
</dbReference>
<dbReference type="InterPro" id="IPR001245">
    <property type="entry name" value="Ser-Thr/Tyr_kinase_cat_dom"/>
</dbReference>
<evidence type="ECO:0000313" key="21">
    <source>
        <dbReference type="RefSeq" id="XP_019639602.1"/>
    </source>
</evidence>
<dbReference type="AlphaFoldDB" id="A0A6P5A8F6"/>
<dbReference type="PANTHER" id="PTHR24416:SF634">
    <property type="entry name" value="DISCOIDIN DOMAIN-CONTAINING RECEPTOR TYROSINE KINASE B"/>
    <property type="match status" value="1"/>
</dbReference>
<keyword evidence="12" id="KW-0829">Tyrosine-protein kinase</keyword>
<dbReference type="PROSITE" id="PS50011">
    <property type="entry name" value="PROTEIN_KINASE_DOM"/>
    <property type="match status" value="1"/>
</dbReference>
<keyword evidence="9" id="KW-0067">ATP-binding</keyword>
<keyword evidence="11 17" id="KW-0472">Membrane</keyword>
<evidence type="ECO:0000256" key="13">
    <source>
        <dbReference type="ARBA" id="ARBA00023157"/>
    </source>
</evidence>
<dbReference type="GO" id="GO:0005524">
    <property type="term" value="F:ATP binding"/>
    <property type="evidence" value="ECO:0007669"/>
    <property type="project" value="UniProtKB-KW"/>
</dbReference>
<comment type="catalytic activity">
    <reaction evidence="16">
        <text>L-tyrosyl-[protein] + ATP = O-phospho-L-tyrosyl-[protein] + ADP + H(+)</text>
        <dbReference type="Rhea" id="RHEA:10596"/>
        <dbReference type="Rhea" id="RHEA-COMP:10136"/>
        <dbReference type="Rhea" id="RHEA-COMP:20101"/>
        <dbReference type="ChEBI" id="CHEBI:15378"/>
        <dbReference type="ChEBI" id="CHEBI:30616"/>
        <dbReference type="ChEBI" id="CHEBI:46858"/>
        <dbReference type="ChEBI" id="CHEBI:61978"/>
        <dbReference type="ChEBI" id="CHEBI:456216"/>
        <dbReference type="EC" id="2.7.10.1"/>
    </reaction>
</comment>
<dbReference type="Pfam" id="PF07714">
    <property type="entry name" value="PK_Tyr_Ser-Thr"/>
    <property type="match status" value="1"/>
</dbReference>
<dbReference type="Gene3D" id="1.10.510.10">
    <property type="entry name" value="Transferase(Phosphotransferase) domain 1"/>
    <property type="match status" value="1"/>
</dbReference>
<dbReference type="GO" id="GO:0005886">
    <property type="term" value="C:plasma membrane"/>
    <property type="evidence" value="ECO:0007669"/>
    <property type="project" value="UniProtKB-SubCell"/>
</dbReference>
<keyword evidence="15" id="KW-0325">Glycoprotein</keyword>
<comment type="subcellular location">
    <subcellularLocation>
        <location evidence="1">Cell membrane</location>
        <topology evidence="1">Single-pass type I membrane protein</topology>
    </subcellularLocation>
</comment>
<dbReference type="SMART" id="SM00219">
    <property type="entry name" value="TyrKc"/>
    <property type="match status" value="1"/>
</dbReference>
<dbReference type="InterPro" id="IPR050122">
    <property type="entry name" value="RTK"/>
</dbReference>
<evidence type="ECO:0000256" key="12">
    <source>
        <dbReference type="ARBA" id="ARBA00023137"/>
    </source>
</evidence>
<evidence type="ECO:0000256" key="3">
    <source>
        <dbReference type="ARBA" id="ARBA00022475"/>
    </source>
</evidence>
<dbReference type="InterPro" id="IPR000421">
    <property type="entry name" value="FA58C"/>
</dbReference>
<dbReference type="Pfam" id="PF21114">
    <property type="entry name" value="DDR1-2_DS-like"/>
    <property type="match status" value="1"/>
</dbReference>
<evidence type="ECO:0000256" key="6">
    <source>
        <dbReference type="ARBA" id="ARBA00022729"/>
    </source>
</evidence>
<dbReference type="PROSITE" id="PS00109">
    <property type="entry name" value="PROTEIN_KINASE_TYR"/>
    <property type="match status" value="1"/>
</dbReference>
<keyword evidence="14" id="KW-0675">Receptor</keyword>
<evidence type="ECO:0000256" key="8">
    <source>
        <dbReference type="ARBA" id="ARBA00022777"/>
    </source>
</evidence>
<dbReference type="GO" id="GO:0051897">
    <property type="term" value="P:positive regulation of phosphatidylinositol 3-kinase/protein kinase B signal transduction"/>
    <property type="evidence" value="ECO:0007669"/>
    <property type="project" value="TreeGrafter"/>
</dbReference>
<dbReference type="GO" id="GO:0038062">
    <property type="term" value="F:protein tyrosine kinase collagen receptor activity"/>
    <property type="evidence" value="ECO:0007669"/>
    <property type="project" value="TreeGrafter"/>
</dbReference>
<proteinExistence type="predicted"/>